<dbReference type="AlphaFoldDB" id="B3T0L3"/>
<accession>B3T0L3</accession>
<evidence type="ECO:0000256" key="1">
    <source>
        <dbReference type="SAM" id="MobiDB-lite"/>
    </source>
</evidence>
<feature type="region of interest" description="Disordered" evidence="1">
    <location>
        <begin position="21"/>
        <end position="55"/>
    </location>
</feature>
<reference evidence="2" key="1">
    <citation type="journal article" date="2008" name="ISME J.">
        <title>Genomic patterns of recombination, clonal divergence and environment in marine microbial populations.</title>
        <authorList>
            <person name="Konstantinidis K.T."/>
            <person name="Delong E.F."/>
        </authorList>
    </citation>
    <scope>NUCLEOTIDE SEQUENCE</scope>
</reference>
<gene>
    <name evidence="2" type="ORF">ALOHA_HF4000005K23ctg1g9</name>
</gene>
<organism evidence="2">
    <name type="scientific">uncultured marine microorganism HF4000_005K23</name>
    <dbReference type="NCBI Taxonomy" id="455508"/>
    <lineage>
        <taxon>unclassified sequences</taxon>
        <taxon>environmental samples</taxon>
    </lineage>
</organism>
<feature type="compositionally biased region" description="Polar residues" evidence="1">
    <location>
        <begin position="22"/>
        <end position="40"/>
    </location>
</feature>
<evidence type="ECO:0000313" key="2">
    <source>
        <dbReference type="EMBL" id="ABZ06122.1"/>
    </source>
</evidence>
<dbReference type="EMBL" id="EU016567">
    <property type="protein sequence ID" value="ABZ06122.1"/>
    <property type="molecule type" value="Genomic_DNA"/>
</dbReference>
<sequence length="169" mass="19902">MEKLNPKIAKRKAVRGSDFYYNPSTNEMELQSDPSPLHVSNSEKEPKLHSPAYRRKYPERYSSGYVEWYDRVDKLKEKVKQTRMSDRDTVRSHVKNIGHRKFLPKDELKYLKPEDRGSEIKLEIKAPTYFPTNERIEETPPPNFEKPVDPDLFKGLGSLLATTRKDYQK</sequence>
<name>B3T0L3_9ZZZZ</name>
<protein>
    <submittedName>
        <fullName evidence="2">Uncharacterized protein</fullName>
    </submittedName>
</protein>
<proteinExistence type="predicted"/>